<reference evidence="2" key="1">
    <citation type="submission" date="2025-08" db="UniProtKB">
        <authorList>
            <consortium name="Ensembl"/>
        </authorList>
    </citation>
    <scope>IDENTIFICATION</scope>
</reference>
<evidence type="ECO:0008006" key="4">
    <source>
        <dbReference type="Google" id="ProtNLM"/>
    </source>
</evidence>
<dbReference type="Proteomes" id="UP000472270">
    <property type="component" value="Unassembled WGS sequence"/>
</dbReference>
<keyword evidence="3" id="KW-1185">Reference proteome</keyword>
<accession>A0A673L107</accession>
<dbReference type="Ensembl" id="ENSSRHT00000073890.1">
    <property type="protein sequence ID" value="ENSSRHP00000071927.1"/>
    <property type="gene ID" value="ENSSRHG00000035777.1"/>
</dbReference>
<evidence type="ECO:0000256" key="1">
    <source>
        <dbReference type="SAM" id="Coils"/>
    </source>
</evidence>
<feature type="coiled-coil region" evidence="1">
    <location>
        <begin position="88"/>
        <end position="153"/>
    </location>
</feature>
<name>A0A673L107_9TELE</name>
<keyword evidence="1" id="KW-0175">Coiled coil</keyword>
<dbReference type="InterPro" id="IPR004244">
    <property type="entry name" value="Transposase_22"/>
</dbReference>
<sequence length="282" mass="32985">MKYLVRQYVISNAVYALNLNGLKNIQVALFRIEILKFLVFVFKPLPGLAPTYISHLLFSYLFLLLRDYDYFDMILRSGAKTDTKSKEKQKVTELFKTLKDEIKEFRREFQVFSKDTKEIGELRNDVKELKGTVGDLKMRIQQVEERVAEGEEKQQLSTQALRFFLQQNKLLRERTDYLENKSRQNNIRIYRIKGGSGGTDIVGFVERLLKEACGIAEHLTIVQGHRISATKIPNEKPQPRSIVVRFLTWNMKQRVLQAALGKREITYEGNRVYFDQDFTTKS</sequence>
<evidence type="ECO:0000313" key="3">
    <source>
        <dbReference type="Proteomes" id="UP000472270"/>
    </source>
</evidence>
<protein>
    <recommendedName>
        <fullName evidence="4">L1 transposable element RRM domain-containing protein</fullName>
    </recommendedName>
</protein>
<organism evidence="2 3">
    <name type="scientific">Sinocyclocheilus rhinocerous</name>
    <dbReference type="NCBI Taxonomy" id="307959"/>
    <lineage>
        <taxon>Eukaryota</taxon>
        <taxon>Metazoa</taxon>
        <taxon>Chordata</taxon>
        <taxon>Craniata</taxon>
        <taxon>Vertebrata</taxon>
        <taxon>Euteleostomi</taxon>
        <taxon>Actinopterygii</taxon>
        <taxon>Neopterygii</taxon>
        <taxon>Teleostei</taxon>
        <taxon>Ostariophysi</taxon>
        <taxon>Cypriniformes</taxon>
        <taxon>Cyprinidae</taxon>
        <taxon>Cyprininae</taxon>
        <taxon>Sinocyclocheilus</taxon>
    </lineage>
</organism>
<dbReference type="Gene3D" id="3.30.70.1820">
    <property type="entry name" value="L1 transposable element, RRM domain"/>
    <property type="match status" value="1"/>
</dbReference>
<evidence type="ECO:0000313" key="2">
    <source>
        <dbReference type="Ensembl" id="ENSSRHP00000071927.1"/>
    </source>
</evidence>
<proteinExistence type="predicted"/>
<reference evidence="2" key="2">
    <citation type="submission" date="2025-09" db="UniProtKB">
        <authorList>
            <consortium name="Ensembl"/>
        </authorList>
    </citation>
    <scope>IDENTIFICATION</scope>
</reference>
<dbReference type="AlphaFoldDB" id="A0A673L107"/>
<dbReference type="PANTHER" id="PTHR11505">
    <property type="entry name" value="L1 TRANSPOSABLE ELEMENT-RELATED"/>
    <property type="match status" value="1"/>
</dbReference>